<dbReference type="EMBL" id="CP051177">
    <property type="protein sequence ID" value="QKX52083.1"/>
    <property type="molecule type" value="Genomic_DNA"/>
</dbReference>
<dbReference type="AlphaFoldDB" id="A0A7H8QFT7"/>
<dbReference type="Proteomes" id="UP000509222">
    <property type="component" value="Chromosome"/>
</dbReference>
<dbReference type="Gene3D" id="3.30.200.20">
    <property type="entry name" value="Phosphorylase Kinase, domain 1"/>
    <property type="match status" value="1"/>
</dbReference>
<keyword evidence="2" id="KW-1185">Reference proteome</keyword>
<accession>A0A7H8QFT7</accession>
<evidence type="ECO:0000313" key="2">
    <source>
        <dbReference type="Proteomes" id="UP000509222"/>
    </source>
</evidence>
<gene>
    <name evidence="1" type="ORF">HF394_16705</name>
</gene>
<sequence>MELKEMLQFIQTAMPLLTIQQLEEKRRGWDNDVVLINNQWVFRFPKTEQVAEYVKIETHLLHDFRKQTSLNIKVPQPTLLYGSKQQLMCSCYDLPVFLLSILQESTGITGQRSPEWRLNITTVQRIEKASGSE</sequence>
<evidence type="ECO:0000313" key="1">
    <source>
        <dbReference type="EMBL" id="QKX52083.1"/>
    </source>
</evidence>
<name>A0A7H8QFT7_9BACL</name>
<protein>
    <submittedName>
        <fullName evidence="1">Uncharacterized protein</fullName>
    </submittedName>
</protein>
<proteinExistence type="predicted"/>
<reference evidence="2" key="1">
    <citation type="submission" date="2020-06" db="EMBL/GenBank/DDBJ databases">
        <title>Isolation of Planomicrobium glaciei.</title>
        <authorList>
            <person name="Malisova L."/>
            <person name="Safrankova R."/>
            <person name="Jakubu V."/>
            <person name="Spanelova P."/>
        </authorList>
    </citation>
    <scope>NUCLEOTIDE SEQUENCE [LARGE SCALE GENOMIC DNA]</scope>
    <source>
        <strain evidence="2">NRL-ATB46093</strain>
    </source>
</reference>
<organism evidence="1 2">
    <name type="scientific">Planococcus glaciei</name>
    <dbReference type="NCBI Taxonomy" id="459472"/>
    <lineage>
        <taxon>Bacteria</taxon>
        <taxon>Bacillati</taxon>
        <taxon>Bacillota</taxon>
        <taxon>Bacilli</taxon>
        <taxon>Bacillales</taxon>
        <taxon>Caryophanaceae</taxon>
        <taxon>Planococcus</taxon>
    </lineage>
</organism>
<dbReference type="RefSeq" id="WP_036808441.1">
    <property type="nucleotide sequence ID" value="NZ_CP051177.1"/>
</dbReference>